<evidence type="ECO:0000256" key="7">
    <source>
        <dbReference type="SAM" id="Phobius"/>
    </source>
</evidence>
<feature type="transmembrane region" description="Helical" evidence="7">
    <location>
        <begin position="329"/>
        <end position="352"/>
    </location>
</feature>
<dbReference type="PROSITE" id="PS50850">
    <property type="entry name" value="MFS"/>
    <property type="match status" value="1"/>
</dbReference>
<evidence type="ECO:0000256" key="3">
    <source>
        <dbReference type="ARBA" id="ARBA00022989"/>
    </source>
</evidence>
<evidence type="ECO:0000259" key="8">
    <source>
        <dbReference type="PROSITE" id="PS50850"/>
    </source>
</evidence>
<feature type="transmembrane region" description="Helical" evidence="7">
    <location>
        <begin position="391"/>
        <end position="410"/>
    </location>
</feature>
<gene>
    <name evidence="9" type="ORF">Shyd_21850</name>
</gene>
<dbReference type="RefSeq" id="WP_226651610.1">
    <property type="nucleotide sequence ID" value="NZ_JBEPFM010000016.1"/>
</dbReference>
<keyword evidence="2 7" id="KW-0812">Transmembrane</keyword>
<dbReference type="SUPFAM" id="SSF103473">
    <property type="entry name" value="MFS general substrate transporter"/>
    <property type="match status" value="2"/>
</dbReference>
<dbReference type="InterPro" id="IPR036259">
    <property type="entry name" value="MFS_trans_sf"/>
</dbReference>
<dbReference type="PANTHER" id="PTHR42718">
    <property type="entry name" value="MAJOR FACILITATOR SUPERFAMILY MULTIDRUG TRANSPORTER MFSC"/>
    <property type="match status" value="1"/>
</dbReference>
<keyword evidence="5" id="KW-0046">Antibiotic resistance</keyword>
<feature type="transmembrane region" description="Helical" evidence="7">
    <location>
        <begin position="262"/>
        <end position="281"/>
    </location>
</feature>
<dbReference type="Proteomes" id="UP001052739">
    <property type="component" value="Unassembled WGS sequence"/>
</dbReference>
<feature type="transmembrane region" description="Helical" evidence="7">
    <location>
        <begin position="462"/>
        <end position="480"/>
    </location>
</feature>
<feature type="region of interest" description="Disordered" evidence="6">
    <location>
        <begin position="201"/>
        <end position="258"/>
    </location>
</feature>
<dbReference type="Gene3D" id="1.20.1250.20">
    <property type="entry name" value="MFS general substrate transporter like domains"/>
    <property type="match status" value="2"/>
</dbReference>
<evidence type="ECO:0000256" key="4">
    <source>
        <dbReference type="ARBA" id="ARBA00023136"/>
    </source>
</evidence>
<feature type="transmembrane region" description="Helical" evidence="7">
    <location>
        <begin position="422"/>
        <end position="441"/>
    </location>
</feature>
<comment type="subcellular location">
    <subcellularLocation>
        <location evidence="1">Cell membrane</location>
        <topology evidence="1">Multi-pass membrane protein</topology>
    </subcellularLocation>
</comment>
<keyword evidence="3 7" id="KW-1133">Transmembrane helix</keyword>
<evidence type="ECO:0000256" key="2">
    <source>
        <dbReference type="ARBA" id="ARBA00022692"/>
    </source>
</evidence>
<accession>A0ABQ3P711</accession>
<dbReference type="PANTHER" id="PTHR42718:SF49">
    <property type="entry name" value="EXPORT PROTEIN"/>
    <property type="match status" value="1"/>
</dbReference>
<evidence type="ECO:0000313" key="9">
    <source>
        <dbReference type="EMBL" id="GHI20814.1"/>
    </source>
</evidence>
<feature type="region of interest" description="Disordered" evidence="6">
    <location>
        <begin position="1"/>
        <end position="24"/>
    </location>
</feature>
<feature type="transmembrane region" description="Helical" evidence="7">
    <location>
        <begin position="486"/>
        <end position="504"/>
    </location>
</feature>
<feature type="transmembrane region" description="Helical" evidence="7">
    <location>
        <begin position="287"/>
        <end position="308"/>
    </location>
</feature>
<feature type="domain" description="Major facilitator superfamily (MFS) profile" evidence="8">
    <location>
        <begin position="28"/>
        <end position="508"/>
    </location>
</feature>
<feature type="transmembrane region" description="Helical" evidence="7">
    <location>
        <begin position="123"/>
        <end position="144"/>
    </location>
</feature>
<feature type="transmembrane region" description="Helical" evidence="7">
    <location>
        <begin position="65"/>
        <end position="87"/>
    </location>
</feature>
<evidence type="ECO:0000313" key="10">
    <source>
        <dbReference type="Proteomes" id="UP001052739"/>
    </source>
</evidence>
<feature type="transmembrane region" description="Helical" evidence="7">
    <location>
        <begin position="26"/>
        <end position="45"/>
    </location>
</feature>
<protein>
    <submittedName>
        <fullName evidence="9">MFS transporter</fullName>
    </submittedName>
</protein>
<feature type="transmembrane region" description="Helical" evidence="7">
    <location>
        <begin position="182"/>
        <end position="199"/>
    </location>
</feature>
<comment type="caution">
    <text evidence="9">The sequence shown here is derived from an EMBL/GenBank/DDBJ whole genome shotgun (WGS) entry which is preliminary data.</text>
</comment>
<evidence type="ECO:0000256" key="5">
    <source>
        <dbReference type="ARBA" id="ARBA00023251"/>
    </source>
</evidence>
<feature type="compositionally biased region" description="Pro residues" evidence="6">
    <location>
        <begin position="11"/>
        <end position="23"/>
    </location>
</feature>
<keyword evidence="4 7" id="KW-0472">Membrane</keyword>
<feature type="transmembrane region" description="Helical" evidence="7">
    <location>
        <begin position="358"/>
        <end position="379"/>
    </location>
</feature>
<name>A0ABQ3P711_9ACTN</name>
<feature type="transmembrane region" description="Helical" evidence="7">
    <location>
        <begin position="156"/>
        <end position="176"/>
    </location>
</feature>
<dbReference type="EMBL" id="BNDW01000019">
    <property type="protein sequence ID" value="GHI20814.1"/>
    <property type="molecule type" value="Genomic_DNA"/>
</dbReference>
<sequence>MRTAHSHAPDTPAPDTPDTPAPRRPAATLAVTAAATTLALMNYTAPMLTLPATAEAFGTPSSAQAWLLNGTPLGLAALLLVAGALADAHGRRRVFLLGTLALGVTTALGAFAGTTALFTAARIAQGAASAAILAGSLGLLADAYPSGRDRIRATGVWGASVSAGIALGPLLAAVLSLADWRLAYLALGAATLATAVTGARTLTPPRTGDGGGPASTPTGNGGDPAPSPGRTAGTPAPSPERTAGTPAPSPAGRAGGGGRPDLAGATTLALALGALLTALTLGRDGWLRPAVGVLLLASAVLLALFVAVERRRKDPMIDLGLLRRPAFRASTVGALFTGLAVIGLFSVLPSLLMRGQGVAPLAAAGLFVLWSGTSFVVALQARRLAGRISAPYQLALGFVLSAAGVLPLLGTVDAPAVPWPRLMAGLVVAGAGSGLLNAALPRLAVDSVPPERAAMGSGANNTARYIGSAAGVALMLALSATDPDTAFAASAALALAGAALTVAGSPRR</sequence>
<dbReference type="InterPro" id="IPR011701">
    <property type="entry name" value="MFS"/>
</dbReference>
<evidence type="ECO:0000256" key="1">
    <source>
        <dbReference type="ARBA" id="ARBA00004651"/>
    </source>
</evidence>
<keyword evidence="10" id="KW-1185">Reference proteome</keyword>
<dbReference type="InterPro" id="IPR020846">
    <property type="entry name" value="MFS_dom"/>
</dbReference>
<feature type="compositionally biased region" description="Low complexity" evidence="6">
    <location>
        <begin position="241"/>
        <end position="252"/>
    </location>
</feature>
<reference evidence="9" key="1">
    <citation type="submission" date="2024-05" db="EMBL/GenBank/DDBJ databases">
        <title>Whole genome shotgun sequence of Streptomyces hydrogenans NBRC 13475.</title>
        <authorList>
            <person name="Komaki H."/>
            <person name="Tamura T."/>
        </authorList>
    </citation>
    <scope>NUCLEOTIDE SEQUENCE</scope>
    <source>
        <strain evidence="9">NBRC 13475</strain>
    </source>
</reference>
<organism evidence="9 10">
    <name type="scientific">Streptomyces hydrogenans</name>
    <dbReference type="NCBI Taxonomy" id="1873719"/>
    <lineage>
        <taxon>Bacteria</taxon>
        <taxon>Bacillati</taxon>
        <taxon>Actinomycetota</taxon>
        <taxon>Actinomycetes</taxon>
        <taxon>Kitasatosporales</taxon>
        <taxon>Streptomycetaceae</taxon>
        <taxon>Streptomyces</taxon>
    </lineage>
</organism>
<feature type="transmembrane region" description="Helical" evidence="7">
    <location>
        <begin position="94"/>
        <end position="117"/>
    </location>
</feature>
<evidence type="ECO:0000256" key="6">
    <source>
        <dbReference type="SAM" id="MobiDB-lite"/>
    </source>
</evidence>
<dbReference type="Pfam" id="PF07690">
    <property type="entry name" value="MFS_1"/>
    <property type="match status" value="2"/>
</dbReference>
<proteinExistence type="predicted"/>